<dbReference type="EMBL" id="JACGCM010000354">
    <property type="protein sequence ID" value="KAF6173182.1"/>
    <property type="molecule type" value="Genomic_DNA"/>
</dbReference>
<gene>
    <name evidence="2" type="ORF">GIB67_028480</name>
</gene>
<keyword evidence="1" id="KW-0119">Carbohydrate metabolism</keyword>
<keyword evidence="3" id="KW-1185">Reference proteome</keyword>
<evidence type="ECO:0000256" key="1">
    <source>
        <dbReference type="ARBA" id="ARBA00023277"/>
    </source>
</evidence>
<dbReference type="PANTHER" id="PTHR31268:SF10">
    <property type="entry name" value="GALACTINOL--SUCROSE GALACTOSYLTRANSFERASE"/>
    <property type="match status" value="1"/>
</dbReference>
<dbReference type="InterPro" id="IPR008811">
    <property type="entry name" value="Glycosyl_hydrolases_36"/>
</dbReference>
<proteinExistence type="predicted"/>
<dbReference type="Proteomes" id="UP000541444">
    <property type="component" value="Unassembled WGS sequence"/>
</dbReference>
<dbReference type="PANTHER" id="PTHR31268">
    <property type="match status" value="1"/>
</dbReference>
<protein>
    <submittedName>
        <fullName evidence="2">Uncharacterized protein</fullName>
    </submittedName>
</protein>
<dbReference type="OrthoDB" id="1744738at2759"/>
<dbReference type="AlphaFoldDB" id="A0A7J7P1S4"/>
<evidence type="ECO:0000313" key="2">
    <source>
        <dbReference type="EMBL" id="KAF6173182.1"/>
    </source>
</evidence>
<sequence>MLFIFLGEWVIEDEPYNFPDMDEFAVMGMYPPPPVPSPQPPFHNQPQEGTLMLNHRKLWKPFLLIQGKTLVHFELIILKKHKGTFSHIDNKKMPAALDCFGWCTWDAFYTEVNPQGDKGGT</sequence>
<name>A0A7J7P1S4_9MAGN</name>
<reference evidence="2 3" key="1">
    <citation type="journal article" date="2020" name="IScience">
        <title>Genome Sequencing of the Endangered Kingdonia uniflora (Circaeasteraceae, Ranunculales) Reveals Potential Mechanisms of Evolutionary Specialization.</title>
        <authorList>
            <person name="Sun Y."/>
            <person name="Deng T."/>
            <person name="Zhang A."/>
            <person name="Moore M.J."/>
            <person name="Landis J.B."/>
            <person name="Lin N."/>
            <person name="Zhang H."/>
            <person name="Zhang X."/>
            <person name="Huang J."/>
            <person name="Zhang X."/>
            <person name="Sun H."/>
            <person name="Wang H."/>
        </authorList>
    </citation>
    <scope>NUCLEOTIDE SEQUENCE [LARGE SCALE GENOMIC DNA]</scope>
    <source>
        <strain evidence="2">TB1705</strain>
        <tissue evidence="2">Leaf</tissue>
    </source>
</reference>
<organism evidence="2 3">
    <name type="scientific">Kingdonia uniflora</name>
    <dbReference type="NCBI Taxonomy" id="39325"/>
    <lineage>
        <taxon>Eukaryota</taxon>
        <taxon>Viridiplantae</taxon>
        <taxon>Streptophyta</taxon>
        <taxon>Embryophyta</taxon>
        <taxon>Tracheophyta</taxon>
        <taxon>Spermatophyta</taxon>
        <taxon>Magnoliopsida</taxon>
        <taxon>Ranunculales</taxon>
        <taxon>Circaeasteraceae</taxon>
        <taxon>Kingdonia</taxon>
    </lineage>
</organism>
<comment type="caution">
    <text evidence="2">The sequence shown here is derived from an EMBL/GenBank/DDBJ whole genome shotgun (WGS) entry which is preliminary data.</text>
</comment>
<evidence type="ECO:0000313" key="3">
    <source>
        <dbReference type="Proteomes" id="UP000541444"/>
    </source>
</evidence>
<dbReference type="Pfam" id="PF05691">
    <property type="entry name" value="Raffinose_syn"/>
    <property type="match status" value="1"/>
</dbReference>
<accession>A0A7J7P1S4</accession>